<dbReference type="AlphaFoldDB" id="A0A2P5EG68"/>
<feature type="compositionally biased region" description="Acidic residues" evidence="1">
    <location>
        <begin position="359"/>
        <end position="368"/>
    </location>
</feature>
<evidence type="ECO:0000259" key="2">
    <source>
        <dbReference type="Pfam" id="PF25122"/>
    </source>
</evidence>
<organism evidence="3 4">
    <name type="scientific">Trema orientale</name>
    <name type="common">Charcoal tree</name>
    <name type="synonym">Celtis orientalis</name>
    <dbReference type="NCBI Taxonomy" id="63057"/>
    <lineage>
        <taxon>Eukaryota</taxon>
        <taxon>Viridiplantae</taxon>
        <taxon>Streptophyta</taxon>
        <taxon>Embryophyta</taxon>
        <taxon>Tracheophyta</taxon>
        <taxon>Spermatophyta</taxon>
        <taxon>Magnoliopsida</taxon>
        <taxon>eudicotyledons</taxon>
        <taxon>Gunneridae</taxon>
        <taxon>Pentapetalae</taxon>
        <taxon>rosids</taxon>
        <taxon>fabids</taxon>
        <taxon>Rosales</taxon>
        <taxon>Cannabaceae</taxon>
        <taxon>Trema</taxon>
    </lineage>
</organism>
<reference evidence="4" key="1">
    <citation type="submission" date="2016-06" db="EMBL/GenBank/DDBJ databases">
        <title>Parallel loss of symbiosis genes in relatives of nitrogen-fixing non-legume Parasponia.</title>
        <authorList>
            <person name="Van Velzen R."/>
            <person name="Holmer R."/>
            <person name="Bu F."/>
            <person name="Rutten L."/>
            <person name="Van Zeijl A."/>
            <person name="Liu W."/>
            <person name="Santuari L."/>
            <person name="Cao Q."/>
            <person name="Sharma T."/>
            <person name="Shen D."/>
            <person name="Roswanjaya Y."/>
            <person name="Wardhani T."/>
            <person name="Kalhor M.S."/>
            <person name="Jansen J."/>
            <person name="Van den Hoogen J."/>
            <person name="Gungor B."/>
            <person name="Hartog M."/>
            <person name="Hontelez J."/>
            <person name="Verver J."/>
            <person name="Yang W.-C."/>
            <person name="Schijlen E."/>
            <person name="Repin R."/>
            <person name="Schilthuizen M."/>
            <person name="Schranz E."/>
            <person name="Heidstra R."/>
            <person name="Miyata K."/>
            <person name="Fedorova E."/>
            <person name="Kohlen W."/>
            <person name="Bisseling T."/>
            <person name="Smit S."/>
            <person name="Geurts R."/>
        </authorList>
    </citation>
    <scope>NUCLEOTIDE SEQUENCE [LARGE SCALE GENOMIC DNA]</scope>
    <source>
        <strain evidence="4">cv. RG33-2</strain>
    </source>
</reference>
<feature type="compositionally biased region" description="Polar residues" evidence="1">
    <location>
        <begin position="369"/>
        <end position="390"/>
    </location>
</feature>
<evidence type="ECO:0000256" key="1">
    <source>
        <dbReference type="SAM" id="MobiDB-lite"/>
    </source>
</evidence>
<sequence>MEIPIDLIKQVQISLRNHANLSSYDPNDPSFPNLPSAEEAMAALDPSPPYLRCKHCNGRLLRGLQSLICVLCGREATKEELPPDPINFRNTIGYAWLLQSLNLDGSEIVAPPVEANNNLHRGGTAPKDEFPLSELLDLEIKWPSESEKLESRLLRETRDQSKTSLNLSGVKLENFFAKQEKDAASDASVQPSVTINQINAKESVQGHGNLDLFENAQPSQTVVPSNEGEGNDSNSGWGPNFQSADSATPNKESTPFEPFVGSADFSTHMDEVFGAAKDRRDGETIGSASMATDWFVDDSWNRSTSGSTGPSEDFKMNANVNTGSLVENVSYSSSTDVDWVQNTRWQSNSTKEPDSKADEGDDSFDDWNDFTSSTIAQDPSTSSWKQTTMPSDDKTPEINLFSSANHQQDINLFDSLSQPGVLEAFSSPSGSTEGNKMLSEASFCECNLKKLAETSILVFGLARIQSLVKTFLRSHTLSSCFRTAGGNLIVGGNPEDVKKGKDDSAAEIRSKTDDVETLLSQMHDLSFMLESNLSIPPSQEGINSLPRN</sequence>
<protein>
    <recommendedName>
        <fullName evidence="2">DUF7815 domain-containing protein</fullName>
    </recommendedName>
</protein>
<proteinExistence type="predicted"/>
<dbReference type="PANTHER" id="PTHR36308">
    <property type="entry name" value="DENTIN SIALOPHOSPHOPROTEIN-RELATED"/>
    <property type="match status" value="1"/>
</dbReference>
<gene>
    <name evidence="3" type="ORF">TorRG33x02_197310</name>
</gene>
<dbReference type="Pfam" id="PF25122">
    <property type="entry name" value="DUF7815"/>
    <property type="match status" value="1"/>
</dbReference>
<dbReference type="InterPro" id="IPR056717">
    <property type="entry name" value="DUF7815"/>
</dbReference>
<dbReference type="InParanoid" id="A0A2P5EG68"/>
<evidence type="ECO:0000313" key="4">
    <source>
        <dbReference type="Proteomes" id="UP000237000"/>
    </source>
</evidence>
<comment type="caution">
    <text evidence="3">The sequence shown here is derived from an EMBL/GenBank/DDBJ whole genome shotgun (WGS) entry which is preliminary data.</text>
</comment>
<feature type="domain" description="DUF7815" evidence="2">
    <location>
        <begin position="49"/>
        <end position="75"/>
    </location>
</feature>
<dbReference type="OrthoDB" id="1904894at2759"/>
<dbReference type="EMBL" id="JXTC01000161">
    <property type="protein sequence ID" value="PON84528.1"/>
    <property type="molecule type" value="Genomic_DNA"/>
</dbReference>
<keyword evidence="4" id="KW-1185">Reference proteome</keyword>
<feature type="region of interest" description="Disordered" evidence="1">
    <location>
        <begin position="343"/>
        <end position="391"/>
    </location>
</feature>
<feature type="compositionally biased region" description="Polar residues" evidence="1">
    <location>
        <begin position="231"/>
        <end position="253"/>
    </location>
</feature>
<name>A0A2P5EG68_TREOI</name>
<dbReference type="FunCoup" id="A0A2P5EG68">
    <property type="interactions" value="62"/>
</dbReference>
<dbReference type="PANTHER" id="PTHR36308:SF1">
    <property type="entry name" value="DENTIN SIALOPHOSPHOPROTEIN-RELATED"/>
    <property type="match status" value="1"/>
</dbReference>
<dbReference type="STRING" id="63057.A0A2P5EG68"/>
<evidence type="ECO:0000313" key="3">
    <source>
        <dbReference type="EMBL" id="PON84528.1"/>
    </source>
</evidence>
<dbReference type="Proteomes" id="UP000237000">
    <property type="component" value="Unassembled WGS sequence"/>
</dbReference>
<feature type="region of interest" description="Disordered" evidence="1">
    <location>
        <begin position="220"/>
        <end position="262"/>
    </location>
</feature>
<accession>A0A2P5EG68</accession>